<feature type="compositionally biased region" description="Pro residues" evidence="1">
    <location>
        <begin position="1"/>
        <end position="24"/>
    </location>
</feature>
<dbReference type="Gene3D" id="2.130.10.10">
    <property type="entry name" value="YVTN repeat-like/Quinoprotein amine dehydrogenase"/>
    <property type="match status" value="1"/>
</dbReference>
<evidence type="ECO:0000313" key="4">
    <source>
        <dbReference type="EMBL" id="QDQ12710.1"/>
    </source>
</evidence>
<dbReference type="Proteomes" id="UP000316806">
    <property type="component" value="Chromosome"/>
</dbReference>
<protein>
    <recommendedName>
        <fullName evidence="3">Pyrrolo-quinoline quinone repeat domain-containing protein</fullName>
    </recommendedName>
</protein>
<evidence type="ECO:0000259" key="3">
    <source>
        <dbReference type="Pfam" id="PF13360"/>
    </source>
</evidence>
<dbReference type="RefSeq" id="WP_144320042.1">
    <property type="nucleotide sequence ID" value="NZ_CP040916.1"/>
</dbReference>
<dbReference type="PANTHER" id="PTHR34512:SF30">
    <property type="entry name" value="OUTER MEMBRANE PROTEIN ASSEMBLY FACTOR BAMB"/>
    <property type="match status" value="1"/>
</dbReference>
<feature type="transmembrane region" description="Helical" evidence="2">
    <location>
        <begin position="31"/>
        <end position="54"/>
    </location>
</feature>
<dbReference type="EMBL" id="CP040916">
    <property type="protein sequence ID" value="QDQ12710.1"/>
    <property type="molecule type" value="Genomic_DNA"/>
</dbReference>
<reference evidence="4 5" key="1">
    <citation type="journal article" date="2019" name="J. Ind. Microbiol. Biotechnol.">
        <title>The complete genomic sequence of Streptomyces spectabilis NRRL-2792 and identification of secondary metabolite biosynthetic gene clusters.</title>
        <authorList>
            <person name="Sinha A."/>
            <person name="Phillips-Salemka S."/>
            <person name="Niraula T.A."/>
            <person name="Short K.A."/>
            <person name="Niraula N.P."/>
        </authorList>
    </citation>
    <scope>NUCLEOTIDE SEQUENCE [LARGE SCALE GENOMIC DNA]</scope>
    <source>
        <strain evidence="4 5">NRRL 2792</strain>
    </source>
</reference>
<dbReference type="InterPro" id="IPR015943">
    <property type="entry name" value="WD40/YVTN_repeat-like_dom_sf"/>
</dbReference>
<dbReference type="AlphaFoldDB" id="A0A516RAN0"/>
<feature type="domain" description="Pyrrolo-quinoline quinone repeat" evidence="3">
    <location>
        <begin position="296"/>
        <end position="468"/>
    </location>
</feature>
<feature type="domain" description="Pyrrolo-quinoline quinone repeat" evidence="3">
    <location>
        <begin position="135"/>
        <end position="279"/>
    </location>
</feature>
<keyword evidence="2" id="KW-0472">Membrane</keyword>
<feature type="region of interest" description="Disordered" evidence="1">
    <location>
        <begin position="1"/>
        <end position="29"/>
    </location>
</feature>
<sequence length="524" mass="55350">MAGPPPQRPHEPVPGNPYATPAPAPKRRKGAVAWVVAGAMIAAAGVGAGAYALLKEDDGRRSGGFRAPIARDAGPPGEPSGSGERTDAPGGPDAPVRRVDVNAGRRPGESKGWLDLNGVKLPGKGAMLGDLWTVDGGGSGRTDKLVVQALYDTVTAYRVRDGGKAWTLRLPDKVCDTPVDTAPGGHVVLAYGNGTTSGSGKCNQLQQIDLRTGEKGWHRELKEHDLSDSTSSVHLAMTGATVTVGQGDIAHGYRVRDGKRLFSSKRERTGACFLRDVAGGARLLYVESCAAGAPKAHGLVKNVDPKTGDVRWRYRTRDGWSVDKVYSVDPLVLALRNKDDYDKWGVVSVDGKGRERAWIPLDKGPYAYDMCEGAGDAGEGVQNCPGGAVGDGSLYLSTEPKDGTLGPNRVVAFDLATGKRRWTAAVRGRQLTVVRQTGDGKRSGVVVYVRAQAGQTGRTVRFPAGGGAPEVLLRHSTPAQKWEAEMFAGETLYSGGRIFVAPSRLGPEGLGGKKEQGRLMSFGR</sequence>
<dbReference type="InterPro" id="IPR011047">
    <property type="entry name" value="Quinoprotein_ADH-like_sf"/>
</dbReference>
<accession>A0A516RAN0</accession>
<name>A0A516RAN0_STRST</name>
<keyword evidence="2" id="KW-1133">Transmembrane helix</keyword>
<feature type="region of interest" description="Disordered" evidence="1">
    <location>
        <begin position="61"/>
        <end position="116"/>
    </location>
</feature>
<dbReference type="SUPFAM" id="SSF50998">
    <property type="entry name" value="Quinoprotein alcohol dehydrogenase-like"/>
    <property type="match status" value="1"/>
</dbReference>
<evidence type="ECO:0000313" key="5">
    <source>
        <dbReference type="Proteomes" id="UP000316806"/>
    </source>
</evidence>
<evidence type="ECO:0000256" key="1">
    <source>
        <dbReference type="SAM" id="MobiDB-lite"/>
    </source>
</evidence>
<evidence type="ECO:0000256" key="2">
    <source>
        <dbReference type="SAM" id="Phobius"/>
    </source>
</evidence>
<proteinExistence type="predicted"/>
<keyword evidence="2" id="KW-0812">Transmembrane</keyword>
<dbReference type="PANTHER" id="PTHR34512">
    <property type="entry name" value="CELL SURFACE PROTEIN"/>
    <property type="match status" value="1"/>
</dbReference>
<gene>
    <name evidence="4" type="ORF">FH965_20850</name>
</gene>
<dbReference type="InterPro" id="IPR002372">
    <property type="entry name" value="PQQ_rpt_dom"/>
</dbReference>
<organism evidence="4 5">
    <name type="scientific">Streptomyces spectabilis</name>
    <dbReference type="NCBI Taxonomy" id="68270"/>
    <lineage>
        <taxon>Bacteria</taxon>
        <taxon>Bacillati</taxon>
        <taxon>Actinomycetota</taxon>
        <taxon>Actinomycetes</taxon>
        <taxon>Kitasatosporales</taxon>
        <taxon>Streptomycetaceae</taxon>
        <taxon>Streptomyces</taxon>
    </lineage>
</organism>
<dbReference type="Pfam" id="PF13360">
    <property type="entry name" value="PQQ_2"/>
    <property type="match status" value="2"/>
</dbReference>